<dbReference type="Proteomes" id="UP000322530">
    <property type="component" value="Unassembled WGS sequence"/>
</dbReference>
<organism evidence="2 3">
    <name type="scientific">Dictyobacter arantiisoli</name>
    <dbReference type="NCBI Taxonomy" id="2014874"/>
    <lineage>
        <taxon>Bacteria</taxon>
        <taxon>Bacillati</taxon>
        <taxon>Chloroflexota</taxon>
        <taxon>Ktedonobacteria</taxon>
        <taxon>Ktedonobacterales</taxon>
        <taxon>Dictyobacteraceae</taxon>
        <taxon>Dictyobacter</taxon>
    </lineage>
</organism>
<dbReference type="Pfam" id="PF01025">
    <property type="entry name" value="GrpE"/>
    <property type="match status" value="1"/>
</dbReference>
<keyword evidence="3" id="KW-1185">Reference proteome</keyword>
<dbReference type="GO" id="GO:0042803">
    <property type="term" value="F:protein homodimerization activity"/>
    <property type="evidence" value="ECO:0007669"/>
    <property type="project" value="InterPro"/>
</dbReference>
<dbReference type="RefSeq" id="WP_172632053.1">
    <property type="nucleotide sequence ID" value="NZ_BIXY01000029.1"/>
</dbReference>
<dbReference type="GO" id="GO:0051087">
    <property type="term" value="F:protein-folding chaperone binding"/>
    <property type="evidence" value="ECO:0007669"/>
    <property type="project" value="InterPro"/>
</dbReference>
<dbReference type="GO" id="GO:0000774">
    <property type="term" value="F:adenyl-nucleotide exchange factor activity"/>
    <property type="evidence" value="ECO:0007669"/>
    <property type="project" value="InterPro"/>
</dbReference>
<evidence type="ECO:0000256" key="1">
    <source>
        <dbReference type="SAM" id="MobiDB-lite"/>
    </source>
</evidence>
<feature type="region of interest" description="Disordered" evidence="1">
    <location>
        <begin position="29"/>
        <end position="54"/>
    </location>
</feature>
<dbReference type="GO" id="GO:0006457">
    <property type="term" value="P:protein folding"/>
    <property type="evidence" value="ECO:0007669"/>
    <property type="project" value="InterPro"/>
</dbReference>
<evidence type="ECO:0000313" key="2">
    <source>
        <dbReference type="EMBL" id="GCF08705.1"/>
    </source>
</evidence>
<accession>A0A5A5TBV0</accession>
<feature type="compositionally biased region" description="Low complexity" evidence="1">
    <location>
        <begin position="43"/>
        <end position="52"/>
    </location>
</feature>
<dbReference type="InterPro" id="IPR000740">
    <property type="entry name" value="GrpE"/>
</dbReference>
<dbReference type="AlphaFoldDB" id="A0A5A5TBV0"/>
<gene>
    <name evidence="2" type="ORF">KDI_22690</name>
</gene>
<name>A0A5A5TBV0_9CHLR</name>
<sequence length="266" mass="30179">MLEDPSDSLADILSNSPIIAEILTTHHPTATIPDINNAPVSPSETTSELSTEIQPETATEIQAEAPAIDQPETAAEIQAEITGASEPVVLTEPYVADLLTETVQGVQQVLAEMQLLKQDFDTKVKYDESKERLIDVLHNELQGYREGLHFKILRPLFMELITLYDDMNSIIESMGKKFPDLDETIIKNIQSFSKTVEDMLSNNGVEAFEIEEEIFVTQKQRVLHVIPTHDVTLDRHIARRLRKGFRYENRILRPEIVETYRYTTTS</sequence>
<reference evidence="2 3" key="1">
    <citation type="submission" date="2019-01" db="EMBL/GenBank/DDBJ databases">
        <title>Draft genome sequence of Dictyobacter sp. Uno17.</title>
        <authorList>
            <person name="Wang C.M."/>
            <person name="Zheng Y."/>
            <person name="Sakai Y."/>
            <person name="Abe K."/>
            <person name="Yokota A."/>
            <person name="Yabe S."/>
        </authorList>
    </citation>
    <scope>NUCLEOTIDE SEQUENCE [LARGE SCALE GENOMIC DNA]</scope>
    <source>
        <strain evidence="2 3">Uno17</strain>
    </source>
</reference>
<comment type="caution">
    <text evidence="2">The sequence shown here is derived from an EMBL/GenBank/DDBJ whole genome shotgun (WGS) entry which is preliminary data.</text>
</comment>
<evidence type="ECO:0000313" key="3">
    <source>
        <dbReference type="Proteomes" id="UP000322530"/>
    </source>
</evidence>
<dbReference type="EMBL" id="BIXY01000029">
    <property type="protein sequence ID" value="GCF08705.1"/>
    <property type="molecule type" value="Genomic_DNA"/>
</dbReference>
<evidence type="ECO:0008006" key="4">
    <source>
        <dbReference type="Google" id="ProtNLM"/>
    </source>
</evidence>
<protein>
    <recommendedName>
        <fullName evidence="4">Nucleotide exchange factor GrpE</fullName>
    </recommendedName>
</protein>
<proteinExistence type="predicted"/>